<dbReference type="InterPro" id="IPR025646">
    <property type="entry name" value="DUF4350"/>
</dbReference>
<organism evidence="2 3">
    <name type="scientific">Actinomycetospora endophytica</name>
    <dbReference type="NCBI Taxonomy" id="2291215"/>
    <lineage>
        <taxon>Bacteria</taxon>
        <taxon>Bacillati</taxon>
        <taxon>Actinomycetota</taxon>
        <taxon>Actinomycetes</taxon>
        <taxon>Pseudonocardiales</taxon>
        <taxon>Pseudonocardiaceae</taxon>
        <taxon>Actinomycetospora</taxon>
    </lineage>
</organism>
<sequence length="386" mass="39354">MSTPLRARWRRARGPVVIGALVLLAAVVLTVVGTRADRGLLDPDSVDPAGGAALVALLRDQGVRVDVADRPDALAAADPGTTVLVATPDRLRRADLDTLARSGARMVLVAPGSRPLEALAPGVRAGAPPPALLTTESPDPSCPVPAAVAAGRIDTDGDVYEVTPPAVGCYPQGGTAALAVSGRTTVVGSATPFRNDALDHAGNAALTMRLLGAGPRVLWYVPPVLPDDTAGPTPLVRLVPPGWVWGGATLLLAALVTALWRGRRLGPLVAERLPVRVPAAETTRGRAGLYRRLGARARAAEVLRDDARRRLAARVGLSAHTPAEALTAAVVAAAPGYDPAAVADLLYGAAPPDDRALVVLAGALDELRGAAAGSGRVPAGRGEDQG</sequence>
<gene>
    <name evidence="2" type="ORF">LQ327_16765</name>
</gene>
<feature type="domain" description="DUF4350" evidence="1">
    <location>
        <begin position="43"/>
        <end position="211"/>
    </location>
</feature>
<evidence type="ECO:0000313" key="2">
    <source>
        <dbReference type="EMBL" id="MCD2195020.1"/>
    </source>
</evidence>
<dbReference type="RefSeq" id="WP_230735674.1">
    <property type="nucleotide sequence ID" value="NZ_JAJNDB010000003.1"/>
</dbReference>
<evidence type="ECO:0000259" key="1">
    <source>
        <dbReference type="Pfam" id="PF14258"/>
    </source>
</evidence>
<evidence type="ECO:0000313" key="3">
    <source>
        <dbReference type="Proteomes" id="UP001199469"/>
    </source>
</evidence>
<comment type="caution">
    <text evidence="2">The sequence shown here is derived from an EMBL/GenBank/DDBJ whole genome shotgun (WGS) entry which is preliminary data.</text>
</comment>
<proteinExistence type="predicted"/>
<accession>A0ABS8PBZ3</accession>
<keyword evidence="3" id="KW-1185">Reference proteome</keyword>
<protein>
    <submittedName>
        <fullName evidence="2">DUF4350 domain-containing protein</fullName>
    </submittedName>
</protein>
<reference evidence="2 3" key="1">
    <citation type="submission" date="2021-11" db="EMBL/GenBank/DDBJ databases">
        <title>Draft genome sequence of Actinomycetospora sp. SF1 isolated from the rhizosphere soil.</title>
        <authorList>
            <person name="Duangmal K."/>
            <person name="Chantavorakit T."/>
        </authorList>
    </citation>
    <scope>NUCLEOTIDE SEQUENCE [LARGE SCALE GENOMIC DNA]</scope>
    <source>
        <strain evidence="2 3">TBRC 5722</strain>
    </source>
</reference>
<dbReference type="Proteomes" id="UP001199469">
    <property type="component" value="Unassembled WGS sequence"/>
</dbReference>
<dbReference type="EMBL" id="JAJNDB010000003">
    <property type="protein sequence ID" value="MCD2195020.1"/>
    <property type="molecule type" value="Genomic_DNA"/>
</dbReference>
<dbReference type="Pfam" id="PF14258">
    <property type="entry name" value="DUF4350"/>
    <property type="match status" value="1"/>
</dbReference>
<name>A0ABS8PBZ3_9PSEU</name>